<sequence length="80" mass="8553">MASAGSYIDVRFHFSAEEEDGYTHYDLVSAERIGTDIPDDAMLGIGETLGQSDHWNVGGVGATLDAMTDGGGPKALRSYW</sequence>
<proteinExistence type="predicted"/>
<accession>A0A286MQI5</accession>
<name>A0A286MQI5_9CAUD</name>
<evidence type="ECO:0000313" key="2">
    <source>
        <dbReference type="Proteomes" id="UP000225984"/>
    </source>
</evidence>
<reference evidence="1 2" key="1">
    <citation type="submission" date="2017-06" db="EMBL/GenBank/DDBJ databases">
        <authorList>
            <person name="Apiz-Saab J."/>
            <person name="Gonzalez-Montes K.M."/>
            <person name="Diaz-Perez J."/>
            <person name="Fuentes-Cruz G.A."/>
            <person name="Fuster-Rivera J.M."/>
            <person name="Gonzalez-Espada L.V."/>
            <person name="Gonzalez-Perez P.D."/>
            <person name="Hernandez-Morales C.S."/>
            <person name="Hernandez-Rivera R."/>
            <person name="Herrera-DelValle R.J."/>
            <person name="Jaramillo-Criado J.A."/>
            <person name="Lama-Diaz J.M."/>
            <person name="Llavona-Feo P.M."/>
            <person name="Medina-Barreto M.A."/>
            <person name="Melendez-Ortiz M.Y."/>
            <person name="Melendez-Rivera C.M."/>
            <person name="Mercado-Andino A.K."/>
            <person name="Mercado-Delgado A.J."/>
            <person name="Ortiz-DeArmas J.I."/>
            <person name="Ortiz-Ortiz C.P."/>
            <person name="Quesada-Gordillo A.M."/>
            <person name="Fernandez-Martinez M."/>
            <person name="Vazquez E."/>
            <person name="Rubin M.R."/>
            <person name="Stoner T.H."/>
            <person name="Garlena R.A."/>
            <person name="Russell D.A."/>
            <person name="Pope W.H."/>
            <person name="Jacobs-Sera D."/>
            <person name="Hatfull G.F."/>
        </authorList>
    </citation>
    <scope>NUCLEOTIDE SEQUENCE [LARGE SCALE GENOMIC DNA]</scope>
</reference>
<dbReference type="RefSeq" id="YP_010013045.1">
    <property type="nucleotide sequence ID" value="NC_053508.1"/>
</dbReference>
<evidence type="ECO:0000313" key="1">
    <source>
        <dbReference type="EMBL" id="ASW31510.1"/>
    </source>
</evidence>
<dbReference type="EMBL" id="MF324910">
    <property type="protein sequence ID" value="ASW31510.1"/>
    <property type="molecule type" value="Genomic_DNA"/>
</dbReference>
<dbReference type="GeneID" id="63209605"/>
<protein>
    <submittedName>
        <fullName evidence="1">Uncharacterized protein</fullName>
    </submittedName>
</protein>
<gene>
    <name evidence="1" type="primary">76</name>
    <name evidence="1" type="ORF">SEA_GUUELAD_76</name>
</gene>
<dbReference type="KEGG" id="vg:63209605"/>
<organism evidence="1 2">
    <name type="scientific">Mycobacterium phage GuuelaD</name>
    <dbReference type="NCBI Taxonomy" id="2015819"/>
    <lineage>
        <taxon>Viruses</taxon>
        <taxon>Duplodnaviria</taxon>
        <taxon>Heunggongvirae</taxon>
        <taxon>Uroviricota</taxon>
        <taxon>Caudoviricetes</taxon>
        <taxon>Vilmaviridae</taxon>
        <taxon>Lclasvirinae</taxon>
        <taxon>Faithunavirus</taxon>
        <taxon>Faithunavirus guuelaD</taxon>
    </lineage>
</organism>
<dbReference type="Proteomes" id="UP000225984">
    <property type="component" value="Segment"/>
</dbReference>
<keyword evidence="2" id="KW-1185">Reference proteome</keyword>